<reference evidence="1 2" key="1">
    <citation type="journal article" date="2015" name="Genome Announc.">
        <title>Draft Genome Sequences of Leptospira santarosai Strains U160, U164, and U233, Isolated from Asymptomatic Cattle.</title>
        <authorList>
            <person name="Kremer F.S."/>
            <person name="Eslabao M.R."/>
            <person name="Provisor M."/>
            <person name="Woloski R.D."/>
            <person name="Ramires O.V."/>
            <person name="Moreno L.Z."/>
            <person name="Moreno A.M."/>
            <person name="Hamond C."/>
            <person name="Lilenbaum W."/>
            <person name="Dellagostin O.A."/>
        </authorList>
    </citation>
    <scope>NUCLEOTIDE SEQUENCE [LARGE SCALE GENOMIC DNA]</scope>
    <source>
        <strain evidence="1 2">U160</strain>
    </source>
</reference>
<sequence>MMKLLALFLPCVYFFITGNLIRSIISFCMMASLVGWIFASIWAVSHRTEAMING</sequence>
<dbReference type="Proteomes" id="UP000033961">
    <property type="component" value="Chromosome I"/>
</dbReference>
<accession>A0A2P1QUH6</accession>
<evidence type="ECO:0000313" key="1">
    <source>
        <dbReference type="EMBL" id="AVQ12558.1"/>
    </source>
</evidence>
<dbReference type="EMBL" id="CP027843">
    <property type="protein sequence ID" value="AVQ12558.1"/>
    <property type="molecule type" value="Genomic_DNA"/>
</dbReference>
<protein>
    <submittedName>
        <fullName evidence="1">Uncharacterized protein</fullName>
    </submittedName>
</protein>
<name>A0A2P1QUH6_9LEPT</name>
<proteinExistence type="predicted"/>
<dbReference type="AlphaFoldDB" id="A0A2P1QUH6"/>
<organism evidence="1 2">
    <name type="scientific">Leptospira santarosai</name>
    <dbReference type="NCBI Taxonomy" id="28183"/>
    <lineage>
        <taxon>Bacteria</taxon>
        <taxon>Pseudomonadati</taxon>
        <taxon>Spirochaetota</taxon>
        <taxon>Spirochaetia</taxon>
        <taxon>Leptospirales</taxon>
        <taxon>Leptospiraceae</taxon>
        <taxon>Leptospira</taxon>
    </lineage>
</organism>
<evidence type="ECO:0000313" key="2">
    <source>
        <dbReference type="Proteomes" id="UP000033961"/>
    </source>
</evidence>
<gene>
    <name evidence="1" type="ORF">XB16_2232</name>
</gene>